<dbReference type="Gene3D" id="3.40.50.10240">
    <property type="entry name" value="Thiamin pyrophosphokinase, catalytic domain"/>
    <property type="match status" value="1"/>
</dbReference>
<keyword evidence="3 7" id="KW-0418">Kinase</keyword>
<dbReference type="GO" id="GO:0016301">
    <property type="term" value="F:kinase activity"/>
    <property type="evidence" value="ECO:0007669"/>
    <property type="project" value="UniProtKB-KW"/>
</dbReference>
<keyword evidence="2" id="KW-0547">Nucleotide-binding</keyword>
<sequence length="213" mass="23370">MKMAIVAGGPEELIPDLRTSAYYDFSWIGADRGTFVLLKAGITPVRAFGDFDSLNENEKSVVFDSGVDLKVFPPEKDKTDLELALDWALGHAPEELLIFGATGGRLDHGLAAVQLLLKAERSRVKCSIIDRKNRVTLLSPGTYYVKRNPDYPYLSFLAMSERVEGLTLRGVKYPLDNADLPVGSSLCISNEAASEDMVVSLSTGFLLMMRCSD</sequence>
<proteinExistence type="predicted"/>
<dbReference type="Pfam" id="PF04263">
    <property type="entry name" value="TPK_catalytic"/>
    <property type="match status" value="1"/>
</dbReference>
<dbReference type="CDD" id="cd07995">
    <property type="entry name" value="TPK"/>
    <property type="match status" value="1"/>
</dbReference>
<accession>A0A4Z0GS89</accession>
<dbReference type="SUPFAM" id="SSF63999">
    <property type="entry name" value="Thiamin pyrophosphokinase, catalytic domain"/>
    <property type="match status" value="1"/>
</dbReference>
<dbReference type="EC" id="2.7.6.2" evidence="5"/>
<organism evidence="7 8">
    <name type="scientific">Sporolactobacillus shoreae</name>
    <dbReference type="NCBI Taxonomy" id="1465501"/>
    <lineage>
        <taxon>Bacteria</taxon>
        <taxon>Bacillati</taxon>
        <taxon>Bacillota</taxon>
        <taxon>Bacilli</taxon>
        <taxon>Bacillales</taxon>
        <taxon>Sporolactobacillaceae</taxon>
        <taxon>Sporolactobacillus</taxon>
    </lineage>
</organism>
<keyword evidence="8" id="KW-1185">Reference proteome</keyword>
<dbReference type="InterPro" id="IPR036371">
    <property type="entry name" value="TPK_B1-bd_sf"/>
</dbReference>
<name>A0A4Z0GS89_9BACL</name>
<feature type="domain" description="Thiamin pyrophosphokinase thiamin-binding" evidence="6">
    <location>
        <begin position="141"/>
        <end position="207"/>
    </location>
</feature>
<dbReference type="PANTHER" id="PTHR41299:SF1">
    <property type="entry name" value="THIAMINE PYROPHOSPHOKINASE"/>
    <property type="match status" value="1"/>
</dbReference>
<evidence type="ECO:0000256" key="4">
    <source>
        <dbReference type="ARBA" id="ARBA00022840"/>
    </source>
</evidence>
<dbReference type="InterPro" id="IPR007371">
    <property type="entry name" value="TPK_catalytic"/>
</dbReference>
<dbReference type="GO" id="GO:0030975">
    <property type="term" value="F:thiamine binding"/>
    <property type="evidence" value="ECO:0007669"/>
    <property type="project" value="InterPro"/>
</dbReference>
<dbReference type="GO" id="GO:0004788">
    <property type="term" value="F:thiamine diphosphokinase activity"/>
    <property type="evidence" value="ECO:0007669"/>
    <property type="project" value="UniProtKB-UniRule"/>
</dbReference>
<evidence type="ECO:0000256" key="1">
    <source>
        <dbReference type="ARBA" id="ARBA00022679"/>
    </source>
</evidence>
<keyword evidence="1 7" id="KW-0808">Transferase</keyword>
<dbReference type="OrthoDB" id="9804377at2"/>
<evidence type="ECO:0000256" key="5">
    <source>
        <dbReference type="NCBIfam" id="TIGR01378"/>
    </source>
</evidence>
<evidence type="ECO:0000313" key="8">
    <source>
        <dbReference type="Proteomes" id="UP000298347"/>
    </source>
</evidence>
<dbReference type="GO" id="GO:0009229">
    <property type="term" value="P:thiamine diphosphate biosynthetic process"/>
    <property type="evidence" value="ECO:0007669"/>
    <property type="project" value="InterPro"/>
</dbReference>
<evidence type="ECO:0000313" key="7">
    <source>
        <dbReference type="EMBL" id="TGB00243.1"/>
    </source>
</evidence>
<evidence type="ECO:0000259" key="6">
    <source>
        <dbReference type="SMART" id="SM00983"/>
    </source>
</evidence>
<dbReference type="GO" id="GO:0005524">
    <property type="term" value="F:ATP binding"/>
    <property type="evidence" value="ECO:0007669"/>
    <property type="project" value="UniProtKB-KW"/>
</dbReference>
<dbReference type="Pfam" id="PF04265">
    <property type="entry name" value="TPK_B1_binding"/>
    <property type="match status" value="1"/>
</dbReference>
<dbReference type="InterPro" id="IPR036759">
    <property type="entry name" value="TPK_catalytic_sf"/>
</dbReference>
<dbReference type="GO" id="GO:0006772">
    <property type="term" value="P:thiamine metabolic process"/>
    <property type="evidence" value="ECO:0007669"/>
    <property type="project" value="UniProtKB-UniRule"/>
</dbReference>
<dbReference type="NCBIfam" id="TIGR01378">
    <property type="entry name" value="thi_PPkinase"/>
    <property type="match status" value="1"/>
</dbReference>
<dbReference type="RefSeq" id="WP_135346889.1">
    <property type="nucleotide sequence ID" value="NZ_SRJD01000001.1"/>
</dbReference>
<protein>
    <recommendedName>
        <fullName evidence="5">Thiamine diphosphokinase</fullName>
        <ecNumber evidence="5">2.7.6.2</ecNumber>
    </recommendedName>
</protein>
<dbReference type="InterPro" id="IPR053149">
    <property type="entry name" value="TPK"/>
</dbReference>
<dbReference type="PANTHER" id="PTHR41299">
    <property type="entry name" value="THIAMINE PYROPHOSPHOKINASE"/>
    <property type="match status" value="1"/>
</dbReference>
<dbReference type="InterPro" id="IPR007373">
    <property type="entry name" value="Thiamin_PyroPKinase_B1-bd"/>
</dbReference>
<dbReference type="SUPFAM" id="SSF63862">
    <property type="entry name" value="Thiamin pyrophosphokinase, substrate-binding domain"/>
    <property type="match status" value="1"/>
</dbReference>
<dbReference type="Proteomes" id="UP000298347">
    <property type="component" value="Unassembled WGS sequence"/>
</dbReference>
<reference evidence="7 8" key="1">
    <citation type="journal article" date="2015" name="Int. J. Syst. Evol. Microbiol.">
        <title>Sporolactobacillus shoreae sp. nov. and Sporolactobacillus spathodeae sp. nov., two spore-forming lactic acid bacteria isolated from tree barks in Thailand.</title>
        <authorList>
            <person name="Thamacharoensuk T."/>
            <person name="Kitahara M."/>
            <person name="Ohkuma M."/>
            <person name="Thongchul N."/>
            <person name="Tanasupawat S."/>
        </authorList>
    </citation>
    <scope>NUCLEOTIDE SEQUENCE [LARGE SCALE GENOMIC DNA]</scope>
    <source>
        <strain evidence="7 8">BK92</strain>
    </source>
</reference>
<dbReference type="AlphaFoldDB" id="A0A4Z0GS89"/>
<comment type="caution">
    <text evidence="7">The sequence shown here is derived from an EMBL/GenBank/DDBJ whole genome shotgun (WGS) entry which is preliminary data.</text>
</comment>
<dbReference type="InterPro" id="IPR006282">
    <property type="entry name" value="Thi_PPkinase"/>
</dbReference>
<keyword evidence="4" id="KW-0067">ATP-binding</keyword>
<evidence type="ECO:0000256" key="3">
    <source>
        <dbReference type="ARBA" id="ARBA00022777"/>
    </source>
</evidence>
<evidence type="ECO:0000256" key="2">
    <source>
        <dbReference type="ARBA" id="ARBA00022741"/>
    </source>
</evidence>
<dbReference type="SMART" id="SM00983">
    <property type="entry name" value="TPK_B1_binding"/>
    <property type="match status" value="1"/>
</dbReference>
<gene>
    <name evidence="7" type="ORF">E4665_00800</name>
</gene>
<dbReference type="EMBL" id="SRJD01000001">
    <property type="protein sequence ID" value="TGB00243.1"/>
    <property type="molecule type" value="Genomic_DNA"/>
</dbReference>